<accession>A0A183PAI7</accession>
<evidence type="ECO:0000313" key="3">
    <source>
        <dbReference type="WBParaSite" id="SMTH1_3370.1"/>
    </source>
</evidence>
<evidence type="ECO:0000313" key="1">
    <source>
        <dbReference type="EMBL" id="VDP57944.1"/>
    </source>
</evidence>
<sequence length="312" mass="35612">MRARPPDLIRKNPLMDLPVSSSSSSSRIVESFNHVISSSLCNNHLNKKLMSNEINRCESIMLTIYWIELDKVDNQSNQSLSSSLYLSNIPQEKIYSLPIHKGKTNNNQLTLNQLKRRQHHLLSLLMNAVNRFHSFELYIYESIKRIDLDYSITEIQCKYSTTTKSLSPPLLSDVDQKFIGLIKSVTAWLANASQLLHLIYCDIDFNATFKLSVDELCQWSPDTFDHDDNNAVKLSNTATTSWDQLKEQLAEIVQTAFIYLADLCVLRLDLIAIPQLLLYLTKSVQILSNHHHENCATDSNTSNDSPDCCFPD</sequence>
<dbReference type="OrthoDB" id="6260541at2759"/>
<reference evidence="3" key="2">
    <citation type="submission" date="2023-11" db="UniProtKB">
        <authorList>
            <consortium name="WormBaseParasite"/>
        </authorList>
    </citation>
    <scope>IDENTIFICATION</scope>
</reference>
<dbReference type="Proteomes" id="UP000269396">
    <property type="component" value="Unassembled WGS sequence"/>
</dbReference>
<reference evidence="1 2" key="1">
    <citation type="submission" date="2018-11" db="EMBL/GenBank/DDBJ databases">
        <authorList>
            <consortium name="Pathogen Informatics"/>
        </authorList>
    </citation>
    <scope>NUCLEOTIDE SEQUENCE [LARGE SCALE GENOMIC DNA]</scope>
    <source>
        <strain evidence="1">Denwood</strain>
        <strain evidence="2">Denwood, Zambia</strain>
    </source>
</reference>
<dbReference type="Proteomes" id="UP000050791">
    <property type="component" value="Unassembled WGS sequence"/>
</dbReference>
<dbReference type="AlphaFoldDB" id="A0A183PAI7"/>
<dbReference type="EMBL" id="UZAL01031402">
    <property type="protein sequence ID" value="VDP57944.1"/>
    <property type="molecule type" value="Genomic_DNA"/>
</dbReference>
<gene>
    <name evidence="1" type="ORF">SMTD_LOCUS11373</name>
</gene>
<dbReference type="WBParaSite" id="SMTH1_3370.1">
    <property type="protein sequence ID" value="SMTH1_3370.1"/>
    <property type="gene ID" value="SMTH1_3370"/>
</dbReference>
<evidence type="ECO:0000313" key="2">
    <source>
        <dbReference type="Proteomes" id="UP000269396"/>
    </source>
</evidence>
<protein>
    <submittedName>
        <fullName evidence="3">Dilute domain-containing protein</fullName>
    </submittedName>
</protein>
<keyword evidence="2" id="KW-1185">Reference proteome</keyword>
<proteinExistence type="predicted"/>
<organism evidence="1 2">
    <name type="scientific">Schistosoma mattheei</name>
    <dbReference type="NCBI Taxonomy" id="31246"/>
    <lineage>
        <taxon>Eukaryota</taxon>
        <taxon>Metazoa</taxon>
        <taxon>Spiralia</taxon>
        <taxon>Lophotrochozoa</taxon>
        <taxon>Platyhelminthes</taxon>
        <taxon>Trematoda</taxon>
        <taxon>Digenea</taxon>
        <taxon>Strigeidida</taxon>
        <taxon>Schistosomatoidea</taxon>
        <taxon>Schistosomatidae</taxon>
        <taxon>Schistosoma</taxon>
    </lineage>
</organism>
<dbReference type="STRING" id="31246.A0A183PAI7"/>
<name>A0A183PAI7_9TREM</name>